<accession>A0A0D0E655</accession>
<reference evidence="2" key="2">
    <citation type="submission" date="2015-01" db="EMBL/GenBank/DDBJ databases">
        <title>Evolutionary Origins and Diversification of the Mycorrhizal Mutualists.</title>
        <authorList>
            <consortium name="DOE Joint Genome Institute"/>
            <consortium name="Mycorrhizal Genomics Consortium"/>
            <person name="Kohler A."/>
            <person name="Kuo A."/>
            <person name="Nagy L.G."/>
            <person name="Floudas D."/>
            <person name="Copeland A."/>
            <person name="Barry K.W."/>
            <person name="Cichocki N."/>
            <person name="Veneault-Fourrey C."/>
            <person name="LaButti K."/>
            <person name="Lindquist E.A."/>
            <person name="Lipzen A."/>
            <person name="Lundell T."/>
            <person name="Morin E."/>
            <person name="Murat C."/>
            <person name="Riley R."/>
            <person name="Ohm R."/>
            <person name="Sun H."/>
            <person name="Tunlid A."/>
            <person name="Henrissat B."/>
            <person name="Grigoriev I.V."/>
            <person name="Hibbett D.S."/>
            <person name="Martin F."/>
        </authorList>
    </citation>
    <scope>NUCLEOTIDE SEQUENCE [LARGE SCALE GENOMIC DNA]</scope>
    <source>
        <strain evidence="2">Ve08.2h10</strain>
    </source>
</reference>
<reference evidence="1 2" key="1">
    <citation type="submission" date="2014-04" db="EMBL/GenBank/DDBJ databases">
        <authorList>
            <consortium name="DOE Joint Genome Institute"/>
            <person name="Kuo A."/>
            <person name="Kohler A."/>
            <person name="Jargeat P."/>
            <person name="Nagy L.G."/>
            <person name="Floudas D."/>
            <person name="Copeland A."/>
            <person name="Barry K.W."/>
            <person name="Cichocki N."/>
            <person name="Veneault-Fourrey C."/>
            <person name="LaButti K."/>
            <person name="Lindquist E.A."/>
            <person name="Lipzen A."/>
            <person name="Lundell T."/>
            <person name="Morin E."/>
            <person name="Murat C."/>
            <person name="Sun H."/>
            <person name="Tunlid A."/>
            <person name="Henrissat B."/>
            <person name="Grigoriev I.V."/>
            <person name="Hibbett D.S."/>
            <person name="Martin F."/>
            <person name="Nordberg H.P."/>
            <person name="Cantor M.N."/>
            <person name="Hua S.X."/>
        </authorList>
    </citation>
    <scope>NUCLEOTIDE SEQUENCE [LARGE SCALE GENOMIC DNA]</scope>
    <source>
        <strain evidence="1 2">Ve08.2h10</strain>
    </source>
</reference>
<sequence length="164" mass="18336">MLLDLDSEDGGDDIEDDGMVEKEKKALEELKNVLWQCQLYGPSKLCKIDRTGQHVNLTSQQHRGWSVALLRVIKATETHGVTLKSPPKSDLFVNFHSQRSIGDIPVLRQNSPFTTGSMTHPTHLPYPYSMGPGGYGPWMQMPMTPTPWMMAPNTPNTPHTPTPQ</sequence>
<dbReference type="Proteomes" id="UP000054538">
    <property type="component" value="Unassembled WGS sequence"/>
</dbReference>
<dbReference type="AlphaFoldDB" id="A0A0D0E655"/>
<dbReference type="STRING" id="930991.A0A0D0E655"/>
<name>A0A0D0E655_9AGAM</name>
<dbReference type="HOGENOM" id="CLU_122492_0_0_1"/>
<organism evidence="1 2">
    <name type="scientific">Paxillus rubicundulus Ve08.2h10</name>
    <dbReference type="NCBI Taxonomy" id="930991"/>
    <lineage>
        <taxon>Eukaryota</taxon>
        <taxon>Fungi</taxon>
        <taxon>Dikarya</taxon>
        <taxon>Basidiomycota</taxon>
        <taxon>Agaricomycotina</taxon>
        <taxon>Agaricomycetes</taxon>
        <taxon>Agaricomycetidae</taxon>
        <taxon>Boletales</taxon>
        <taxon>Paxilineae</taxon>
        <taxon>Paxillaceae</taxon>
        <taxon>Paxillus</taxon>
    </lineage>
</organism>
<evidence type="ECO:0000313" key="1">
    <source>
        <dbReference type="EMBL" id="KIK93140.1"/>
    </source>
</evidence>
<protein>
    <submittedName>
        <fullName evidence="1">Uncharacterized protein</fullName>
    </submittedName>
</protein>
<gene>
    <name evidence="1" type="ORF">PAXRUDRAFT_789413</name>
</gene>
<proteinExistence type="predicted"/>
<evidence type="ECO:0000313" key="2">
    <source>
        <dbReference type="Proteomes" id="UP000054538"/>
    </source>
</evidence>
<dbReference type="EMBL" id="KN825210">
    <property type="protein sequence ID" value="KIK93140.1"/>
    <property type="molecule type" value="Genomic_DNA"/>
</dbReference>
<dbReference type="InParanoid" id="A0A0D0E655"/>
<dbReference type="OrthoDB" id="2994402at2759"/>
<keyword evidence="2" id="KW-1185">Reference proteome</keyword>